<evidence type="ECO:0000313" key="2">
    <source>
        <dbReference type="Proteomes" id="UP000765509"/>
    </source>
</evidence>
<gene>
    <name evidence="1" type="ORF">O181_089626</name>
</gene>
<dbReference type="Proteomes" id="UP000765509">
    <property type="component" value="Unassembled WGS sequence"/>
</dbReference>
<proteinExistence type="predicted"/>
<dbReference type="AlphaFoldDB" id="A0A9Q3ITU7"/>
<keyword evidence="2" id="KW-1185">Reference proteome</keyword>
<accession>A0A9Q3ITU7</accession>
<organism evidence="1 2">
    <name type="scientific">Austropuccinia psidii MF-1</name>
    <dbReference type="NCBI Taxonomy" id="1389203"/>
    <lineage>
        <taxon>Eukaryota</taxon>
        <taxon>Fungi</taxon>
        <taxon>Dikarya</taxon>
        <taxon>Basidiomycota</taxon>
        <taxon>Pucciniomycotina</taxon>
        <taxon>Pucciniomycetes</taxon>
        <taxon>Pucciniales</taxon>
        <taxon>Sphaerophragmiaceae</taxon>
        <taxon>Austropuccinia</taxon>
    </lineage>
</organism>
<sequence length="126" mass="14935">MKSQPQGHALDNTYQEDIKPNVLLDNKPRSRFQYQDGDNMIYSEKESLKKLPEASSWPRFSVIGEYDHMELIHYIYGLFIDVSSIPDYWITEILNTALKGHASIWYTEMKEIHGKRNWPWWNSQIA</sequence>
<comment type="caution">
    <text evidence="1">The sequence shown here is derived from an EMBL/GenBank/DDBJ whole genome shotgun (WGS) entry which is preliminary data.</text>
</comment>
<reference evidence="1" key="1">
    <citation type="submission" date="2021-03" db="EMBL/GenBank/DDBJ databases">
        <title>Draft genome sequence of rust myrtle Austropuccinia psidii MF-1, a brazilian biotype.</title>
        <authorList>
            <person name="Quecine M.C."/>
            <person name="Pachon D.M.R."/>
            <person name="Bonatelli M.L."/>
            <person name="Correr F.H."/>
            <person name="Franceschini L.M."/>
            <person name="Leite T.F."/>
            <person name="Margarido G.R.A."/>
            <person name="Almeida C.A."/>
            <person name="Ferrarezi J.A."/>
            <person name="Labate C.A."/>
        </authorList>
    </citation>
    <scope>NUCLEOTIDE SEQUENCE</scope>
    <source>
        <strain evidence="1">MF-1</strain>
    </source>
</reference>
<protein>
    <recommendedName>
        <fullName evidence="3">Retrotransposon gag domain-containing protein</fullName>
    </recommendedName>
</protein>
<name>A0A9Q3ITU7_9BASI</name>
<evidence type="ECO:0000313" key="1">
    <source>
        <dbReference type="EMBL" id="MBW0549911.1"/>
    </source>
</evidence>
<dbReference type="EMBL" id="AVOT02055362">
    <property type="protein sequence ID" value="MBW0549911.1"/>
    <property type="molecule type" value="Genomic_DNA"/>
</dbReference>
<evidence type="ECO:0008006" key="3">
    <source>
        <dbReference type="Google" id="ProtNLM"/>
    </source>
</evidence>